<evidence type="ECO:0000256" key="3">
    <source>
        <dbReference type="ARBA" id="ARBA00022833"/>
    </source>
</evidence>
<keyword evidence="2 4" id="KW-0863">Zinc-finger</keyword>
<evidence type="ECO:0000256" key="2">
    <source>
        <dbReference type="ARBA" id="ARBA00022771"/>
    </source>
</evidence>
<dbReference type="OrthoDB" id="5395350at2759"/>
<dbReference type="InterPro" id="IPR000571">
    <property type="entry name" value="Znf_CCCH"/>
</dbReference>
<organism evidence="6 7">
    <name type="scientific">Cinara cedri</name>
    <dbReference type="NCBI Taxonomy" id="506608"/>
    <lineage>
        <taxon>Eukaryota</taxon>
        <taxon>Metazoa</taxon>
        <taxon>Ecdysozoa</taxon>
        <taxon>Arthropoda</taxon>
        <taxon>Hexapoda</taxon>
        <taxon>Insecta</taxon>
        <taxon>Pterygota</taxon>
        <taxon>Neoptera</taxon>
        <taxon>Paraneoptera</taxon>
        <taxon>Hemiptera</taxon>
        <taxon>Sternorrhyncha</taxon>
        <taxon>Aphidomorpha</taxon>
        <taxon>Aphidoidea</taxon>
        <taxon>Aphididae</taxon>
        <taxon>Lachninae</taxon>
        <taxon>Cinara</taxon>
    </lineage>
</organism>
<dbReference type="Pfam" id="PF15663">
    <property type="entry name" value="zf-CCCH_3"/>
    <property type="match status" value="1"/>
</dbReference>
<feature type="domain" description="C3H1-type" evidence="5">
    <location>
        <begin position="5"/>
        <end position="32"/>
    </location>
</feature>
<dbReference type="InterPro" id="IPR036855">
    <property type="entry name" value="Znf_CCCH_sf"/>
</dbReference>
<keyword evidence="1 4" id="KW-0479">Metal-binding</keyword>
<feature type="zinc finger region" description="C3H1-type" evidence="4">
    <location>
        <begin position="5"/>
        <end position="32"/>
    </location>
</feature>
<dbReference type="SMART" id="SM00356">
    <property type="entry name" value="ZnF_C3H1"/>
    <property type="match status" value="3"/>
</dbReference>
<dbReference type="SUPFAM" id="SSF90229">
    <property type="entry name" value="CCCH zinc finger"/>
    <property type="match status" value="1"/>
</dbReference>
<reference evidence="6 7" key="1">
    <citation type="submission" date="2019-08" db="EMBL/GenBank/DDBJ databases">
        <authorList>
            <person name="Alioto T."/>
            <person name="Alioto T."/>
            <person name="Gomez Garrido J."/>
        </authorList>
    </citation>
    <scope>NUCLEOTIDE SEQUENCE [LARGE SCALE GENOMIC DNA]</scope>
</reference>
<protein>
    <submittedName>
        <fullName evidence="6">Zinc finger, CCCH-type</fullName>
    </submittedName>
</protein>
<keyword evidence="7" id="KW-1185">Reference proteome</keyword>
<dbReference type="EMBL" id="CABPRJ010001431">
    <property type="protein sequence ID" value="VVC36232.1"/>
    <property type="molecule type" value="Genomic_DNA"/>
</dbReference>
<evidence type="ECO:0000256" key="4">
    <source>
        <dbReference type="PROSITE-ProRule" id="PRU00723"/>
    </source>
</evidence>
<proteinExistence type="predicted"/>
<dbReference type="Gene3D" id="4.10.1000.10">
    <property type="entry name" value="Zinc finger, CCCH-type"/>
    <property type="match status" value="1"/>
</dbReference>
<dbReference type="AlphaFoldDB" id="A0A5E4N1U5"/>
<accession>A0A5E4N1U5</accession>
<sequence>MEKGDKKNNDCYFYYYSTCMKGDKCPFRHEPQALGCEMVCSFWQSGKCENDHCTLRHMELKKNRKAIPCYWEKQPTGCRKPYCAFLHTKPRDPTQDPGAIAMAANTMAIENSFRMNQMAGVALTAGPEAALRQRYDQPLRMN</sequence>
<evidence type="ECO:0000313" key="7">
    <source>
        <dbReference type="Proteomes" id="UP000325440"/>
    </source>
</evidence>
<dbReference type="PANTHER" id="PTHR15725">
    <property type="entry name" value="ZN-FINGER, C-X8-C-X5-C-X3-H TYPE-CONTAINING"/>
    <property type="match status" value="1"/>
</dbReference>
<keyword evidence="3 4" id="KW-0862">Zinc</keyword>
<dbReference type="InterPro" id="IPR041686">
    <property type="entry name" value="Znf-CCCH_3"/>
</dbReference>
<evidence type="ECO:0000313" key="6">
    <source>
        <dbReference type="EMBL" id="VVC36232.1"/>
    </source>
</evidence>
<dbReference type="PANTHER" id="PTHR15725:SF14">
    <property type="entry name" value="ZINC FINGER CCCH DOMAIN-CONTAINING PROTEIN 11A"/>
    <property type="match status" value="1"/>
</dbReference>
<name>A0A5E4N1U5_9HEMI</name>
<gene>
    <name evidence="6" type="ORF">CINCED_3A020223</name>
</gene>
<dbReference type="GO" id="GO:0008270">
    <property type="term" value="F:zinc ion binding"/>
    <property type="evidence" value="ECO:0007669"/>
    <property type="project" value="UniProtKB-KW"/>
</dbReference>
<dbReference type="Proteomes" id="UP000325440">
    <property type="component" value="Unassembled WGS sequence"/>
</dbReference>
<evidence type="ECO:0000256" key="1">
    <source>
        <dbReference type="ARBA" id="ARBA00022723"/>
    </source>
</evidence>
<evidence type="ECO:0000259" key="5">
    <source>
        <dbReference type="PROSITE" id="PS50103"/>
    </source>
</evidence>
<dbReference type="PROSITE" id="PS50103">
    <property type="entry name" value="ZF_C3H1"/>
    <property type="match status" value="1"/>
</dbReference>